<dbReference type="RefSeq" id="XP_003882520.1">
    <property type="nucleotide sequence ID" value="XM_003882471.1"/>
</dbReference>
<dbReference type="EMBL" id="FR823388">
    <property type="protein sequence ID" value="CBZ52488.1"/>
    <property type="molecule type" value="Genomic_DNA"/>
</dbReference>
<dbReference type="EMBL" id="LN714481">
    <property type="protein sequence ID" value="CEL66465.1"/>
    <property type="molecule type" value="Genomic_DNA"/>
</dbReference>
<dbReference type="eggNOG" id="ENOG502R0DI">
    <property type="taxonomic scope" value="Eukaryota"/>
</dbReference>
<evidence type="ECO:0000313" key="2">
    <source>
        <dbReference type="EMBL" id="CEL66465.1"/>
    </source>
</evidence>
<reference evidence="2" key="4">
    <citation type="journal article" date="2015" name="PLoS ONE">
        <title>Comprehensive Evaluation of Toxoplasma gondii VEG and Neospora caninum LIV Genomes with Tachyzoite Stage Transcriptome and Proteome Defines Novel Transcript Features.</title>
        <authorList>
            <person name="Ramaprasad A."/>
            <person name="Mourier T."/>
            <person name="Naeem R."/>
            <person name="Malas T.B."/>
            <person name="Moussa E."/>
            <person name="Panigrahi A."/>
            <person name="Vermont S.J."/>
            <person name="Otto T.D."/>
            <person name="Wastling J."/>
            <person name="Pain A."/>
        </authorList>
    </citation>
    <scope>NUCLEOTIDE SEQUENCE</scope>
    <source>
        <strain evidence="2">Liverpool</strain>
    </source>
</reference>
<dbReference type="VEuPathDB" id="ToxoDB:NCLIV_022770"/>
<reference evidence="1" key="2">
    <citation type="submission" date="2011-03" db="EMBL/GenBank/DDBJ databases">
        <title>Comparative genomics and transcriptomics of Neospora caninum and Toxoplasma gondii.</title>
        <authorList>
            <person name="Reid A.J."/>
            <person name="Sohal A."/>
            <person name="Harris D."/>
            <person name="Quail M."/>
            <person name="Sanders M."/>
            <person name="Berriman M."/>
            <person name="Wastling J.M."/>
            <person name="Pain A."/>
        </authorList>
    </citation>
    <scope>NUCLEOTIDE SEQUENCE</scope>
    <source>
        <strain evidence="1">Liverpool</strain>
    </source>
</reference>
<proteinExistence type="predicted"/>
<dbReference type="OMA" id="MMELKQM"/>
<gene>
    <name evidence="2" type="ORF">BN1204_022770</name>
    <name evidence="1" type="ORF">NCLIV_022770</name>
</gene>
<protein>
    <submittedName>
        <fullName evidence="1">Uncharacterized protein</fullName>
    </submittedName>
</protein>
<evidence type="ECO:0000313" key="1">
    <source>
        <dbReference type="EMBL" id="CBZ52488.1"/>
    </source>
</evidence>
<keyword evidence="3" id="KW-1185">Reference proteome</keyword>
<accession>F0VFJ4</accession>
<dbReference type="GeneID" id="13444568"/>
<sequence length="128" mass="13290">MTAGVLGGYPEKLLAREEKPGMGVGEPVEAMSEMVKGMMELKQMIEKDTMVNAQALENLPSMDMSSFLDTLRSVITAKFELLSGLIGGIGGGSSFGNLSPIIPGGSLFPGLPELNFGGLSSLIPGQTA</sequence>
<reference evidence="3" key="3">
    <citation type="journal article" date="2012" name="PLoS Pathog.">
        <title>Comparative genomics of the apicomplexan parasites Toxoplasma gondii and Neospora caninum: Coccidia differing in host range and transmission strategy.</title>
        <authorList>
            <person name="Reid A.J."/>
            <person name="Vermont S.J."/>
            <person name="Cotton J.A."/>
            <person name="Harris D."/>
            <person name="Hill-Cawthorne G.A."/>
            <person name="Konen-Waisman S."/>
            <person name="Latham S.M."/>
            <person name="Mourier T."/>
            <person name="Norton R."/>
            <person name="Quail M.A."/>
            <person name="Sanders M."/>
            <person name="Shanmugam D."/>
            <person name="Sohal A."/>
            <person name="Wasmuth J.D."/>
            <person name="Brunk B."/>
            <person name="Grigg M.E."/>
            <person name="Howard J.C."/>
            <person name="Parkinson J."/>
            <person name="Roos D.S."/>
            <person name="Trees A.J."/>
            <person name="Berriman M."/>
            <person name="Pain A."/>
            <person name="Wastling J.M."/>
        </authorList>
    </citation>
    <scope>NUCLEOTIDE SEQUENCE [LARGE SCALE GENOMIC DNA]</scope>
    <source>
        <strain evidence="3">Liverpool</strain>
    </source>
</reference>
<reference evidence="1" key="1">
    <citation type="submission" date="2011-02" db="EMBL/GenBank/DDBJ databases">
        <authorList>
            <person name="Aslett M."/>
        </authorList>
    </citation>
    <scope>NUCLEOTIDE SEQUENCE</scope>
    <source>
        <strain evidence="1">Liverpool</strain>
    </source>
</reference>
<evidence type="ECO:0000313" key="3">
    <source>
        <dbReference type="Proteomes" id="UP000007494"/>
    </source>
</evidence>
<dbReference type="InParanoid" id="F0VFJ4"/>
<dbReference type="OrthoDB" id="331967at2759"/>
<organism evidence="1 3">
    <name type="scientific">Neospora caninum (strain Liverpool)</name>
    <dbReference type="NCBI Taxonomy" id="572307"/>
    <lineage>
        <taxon>Eukaryota</taxon>
        <taxon>Sar</taxon>
        <taxon>Alveolata</taxon>
        <taxon>Apicomplexa</taxon>
        <taxon>Conoidasida</taxon>
        <taxon>Coccidia</taxon>
        <taxon>Eucoccidiorida</taxon>
        <taxon>Eimeriorina</taxon>
        <taxon>Sarcocystidae</taxon>
        <taxon>Neospora</taxon>
    </lineage>
</organism>
<dbReference type="AlphaFoldDB" id="F0VFJ4"/>
<name>F0VFJ4_NEOCL</name>
<dbReference type="Proteomes" id="UP000007494">
    <property type="component" value="Chromosome VIIa"/>
</dbReference>